<keyword evidence="6" id="KW-1185">Reference proteome</keyword>
<evidence type="ECO:0000256" key="3">
    <source>
        <dbReference type="ARBA" id="ARBA00023163"/>
    </source>
</evidence>
<dbReference type="SMART" id="SM00421">
    <property type="entry name" value="HTH_LUXR"/>
    <property type="match status" value="1"/>
</dbReference>
<dbReference type="GO" id="GO:0006355">
    <property type="term" value="P:regulation of DNA-templated transcription"/>
    <property type="evidence" value="ECO:0007669"/>
    <property type="project" value="InterPro"/>
</dbReference>
<dbReference type="PANTHER" id="PTHR44688:SF16">
    <property type="entry name" value="DNA-BINDING TRANSCRIPTIONAL ACTIVATOR DEVR_DOSR"/>
    <property type="match status" value="1"/>
</dbReference>
<reference evidence="5 6" key="1">
    <citation type="submission" date="2019-11" db="EMBL/GenBank/DDBJ databases">
        <authorList>
            <person name="Zheng R.K."/>
            <person name="Sun C.M."/>
        </authorList>
    </citation>
    <scope>NUCLEOTIDE SEQUENCE [LARGE SCALE GENOMIC DNA]</scope>
    <source>
        <strain evidence="5 6">WC007</strain>
    </source>
</reference>
<dbReference type="SUPFAM" id="SSF46894">
    <property type="entry name" value="C-terminal effector domain of the bipartite response regulators"/>
    <property type="match status" value="1"/>
</dbReference>
<keyword evidence="2" id="KW-0238">DNA-binding</keyword>
<evidence type="ECO:0000256" key="2">
    <source>
        <dbReference type="ARBA" id="ARBA00023125"/>
    </source>
</evidence>
<dbReference type="KEGG" id="mcos:GM418_17500"/>
<keyword evidence="3" id="KW-0804">Transcription</keyword>
<evidence type="ECO:0000313" key="5">
    <source>
        <dbReference type="EMBL" id="QGY48143.1"/>
    </source>
</evidence>
<proteinExistence type="predicted"/>
<dbReference type="Pfam" id="PF00196">
    <property type="entry name" value="GerE"/>
    <property type="match status" value="1"/>
</dbReference>
<dbReference type="PANTHER" id="PTHR44688">
    <property type="entry name" value="DNA-BINDING TRANSCRIPTIONAL ACTIVATOR DEVR_DOSR"/>
    <property type="match status" value="1"/>
</dbReference>
<protein>
    <recommendedName>
        <fullName evidence="4">HTH luxR-type domain-containing protein</fullName>
    </recommendedName>
</protein>
<evidence type="ECO:0000256" key="1">
    <source>
        <dbReference type="ARBA" id="ARBA00023015"/>
    </source>
</evidence>
<evidence type="ECO:0000259" key="4">
    <source>
        <dbReference type="PROSITE" id="PS50043"/>
    </source>
</evidence>
<dbReference type="EMBL" id="CP046401">
    <property type="protein sequence ID" value="QGY48143.1"/>
    <property type="molecule type" value="Genomic_DNA"/>
</dbReference>
<dbReference type="PROSITE" id="PS50043">
    <property type="entry name" value="HTH_LUXR_2"/>
    <property type="match status" value="1"/>
</dbReference>
<dbReference type="PRINTS" id="PR00038">
    <property type="entry name" value="HTHLUXR"/>
</dbReference>
<dbReference type="CDD" id="cd06170">
    <property type="entry name" value="LuxR_C_like"/>
    <property type="match status" value="1"/>
</dbReference>
<name>A0A6I6K908_9BACT</name>
<dbReference type="Proteomes" id="UP000428260">
    <property type="component" value="Chromosome"/>
</dbReference>
<organism evidence="5 6">
    <name type="scientific">Maribellus comscasis</name>
    <dbReference type="NCBI Taxonomy" id="2681766"/>
    <lineage>
        <taxon>Bacteria</taxon>
        <taxon>Pseudomonadati</taxon>
        <taxon>Bacteroidota</taxon>
        <taxon>Bacteroidia</taxon>
        <taxon>Marinilabiliales</taxon>
        <taxon>Prolixibacteraceae</taxon>
        <taxon>Maribellus</taxon>
    </lineage>
</organism>
<dbReference type="AlphaFoldDB" id="A0A6I6K908"/>
<gene>
    <name evidence="5" type="ORF">GM418_17500</name>
</gene>
<sequence>MTTSIVVASDFYKCDYYFVFGNFDSVFAFQKNRLPVTSNEWFRRRFHPDDYIINEGSIRALKYFCRQPVEKHKNLRLIHKFRIKNDNNKWIRLIVQKLTRLAPREKQVLELISEGHKSAQIAEKLFISINTVNNHRRNDREIKCFKYA</sequence>
<accession>A0A6I6K908</accession>
<dbReference type="InterPro" id="IPR016032">
    <property type="entry name" value="Sig_transdc_resp-reg_C-effctor"/>
</dbReference>
<dbReference type="InterPro" id="IPR000792">
    <property type="entry name" value="Tscrpt_reg_LuxR_C"/>
</dbReference>
<keyword evidence="1" id="KW-0805">Transcription regulation</keyword>
<dbReference type="GO" id="GO:0003677">
    <property type="term" value="F:DNA binding"/>
    <property type="evidence" value="ECO:0007669"/>
    <property type="project" value="UniProtKB-KW"/>
</dbReference>
<dbReference type="Gene3D" id="3.30.450.20">
    <property type="entry name" value="PAS domain"/>
    <property type="match status" value="1"/>
</dbReference>
<evidence type="ECO:0000313" key="6">
    <source>
        <dbReference type="Proteomes" id="UP000428260"/>
    </source>
</evidence>
<feature type="domain" description="HTH luxR-type" evidence="4">
    <location>
        <begin position="94"/>
        <end position="148"/>
    </location>
</feature>